<keyword evidence="3" id="KW-1185">Reference proteome</keyword>
<sequence>MDYALLLMNIIAFTIVFLITTRPMYLRSLRVKADRTAKRLGLSLNELVYSYEQMVFFTALPSHLPQLKLAEKQDILLKLDYHSMFFPRLKGVKVIVTKGSHPFDLAYLPIKDFRLPALDRLSSESHLTDREYLTVSSYIASNLQTLYEIKDEVFHKMQFKADQMPE</sequence>
<evidence type="ECO:0000256" key="1">
    <source>
        <dbReference type="SAM" id="Phobius"/>
    </source>
</evidence>
<reference evidence="2 3" key="1">
    <citation type="submission" date="2023-12" db="EMBL/GenBank/DDBJ databases">
        <title>Jeotgalibacillus haloalkaliphilus sp. nov., a novel salt-tolerant bacteria, isolated from the estuary of the Fenhe River into the Yellow River.</title>
        <authorList>
            <person name="Li Y."/>
        </authorList>
    </citation>
    <scope>NUCLEOTIDE SEQUENCE [LARGE SCALE GENOMIC DNA]</scope>
    <source>
        <strain evidence="2 3">HH7-29</strain>
    </source>
</reference>
<keyword evidence="1" id="KW-1133">Transmembrane helix</keyword>
<organism evidence="2 3">
    <name type="scientific">Jeotgalibacillus haloalkalitolerans</name>
    <dbReference type="NCBI Taxonomy" id="3104292"/>
    <lineage>
        <taxon>Bacteria</taxon>
        <taxon>Bacillati</taxon>
        <taxon>Bacillota</taxon>
        <taxon>Bacilli</taxon>
        <taxon>Bacillales</taxon>
        <taxon>Caryophanaceae</taxon>
        <taxon>Jeotgalibacillus</taxon>
    </lineage>
</organism>
<evidence type="ECO:0000313" key="3">
    <source>
        <dbReference type="Proteomes" id="UP001292084"/>
    </source>
</evidence>
<protein>
    <submittedName>
        <fullName evidence="2">Uncharacterized protein</fullName>
    </submittedName>
</protein>
<gene>
    <name evidence="2" type="ORF">UFB30_01500</name>
</gene>
<comment type="caution">
    <text evidence="2">The sequence shown here is derived from an EMBL/GenBank/DDBJ whole genome shotgun (WGS) entry which is preliminary data.</text>
</comment>
<keyword evidence="1" id="KW-0812">Transmembrane</keyword>
<keyword evidence="1" id="KW-0472">Membrane</keyword>
<dbReference type="EMBL" id="JAXQNN010000001">
    <property type="protein sequence ID" value="MDZ5710871.1"/>
    <property type="molecule type" value="Genomic_DNA"/>
</dbReference>
<dbReference type="RefSeq" id="WP_322419901.1">
    <property type="nucleotide sequence ID" value="NZ_JAXQNN010000001.1"/>
</dbReference>
<evidence type="ECO:0000313" key="2">
    <source>
        <dbReference type="EMBL" id="MDZ5710871.1"/>
    </source>
</evidence>
<name>A0ABU5KI19_9BACL</name>
<dbReference type="Proteomes" id="UP001292084">
    <property type="component" value="Unassembled WGS sequence"/>
</dbReference>
<accession>A0ABU5KI19</accession>
<feature type="transmembrane region" description="Helical" evidence="1">
    <location>
        <begin position="6"/>
        <end position="25"/>
    </location>
</feature>
<proteinExistence type="predicted"/>